<dbReference type="InterPro" id="IPR002060">
    <property type="entry name" value="Squ/phyt_synthse"/>
</dbReference>
<evidence type="ECO:0000313" key="2">
    <source>
        <dbReference type="Proteomes" id="UP001162156"/>
    </source>
</evidence>
<keyword evidence="2" id="KW-1185">Reference proteome</keyword>
<dbReference type="SUPFAM" id="SSF48576">
    <property type="entry name" value="Terpenoid synthases"/>
    <property type="match status" value="1"/>
</dbReference>
<proteinExistence type="predicted"/>
<evidence type="ECO:0008006" key="3">
    <source>
        <dbReference type="Google" id="ProtNLM"/>
    </source>
</evidence>
<comment type="caution">
    <text evidence="1">The sequence shown here is derived from an EMBL/GenBank/DDBJ whole genome shotgun (WGS) entry which is preliminary data.</text>
</comment>
<accession>A0AAV8YJV3</accession>
<dbReference type="Pfam" id="PF00494">
    <property type="entry name" value="SQS_PSY"/>
    <property type="match status" value="1"/>
</dbReference>
<dbReference type="InterPro" id="IPR008949">
    <property type="entry name" value="Isoprenoid_synthase_dom_sf"/>
</dbReference>
<dbReference type="Gene3D" id="1.10.600.10">
    <property type="entry name" value="Farnesyl Diphosphate Synthase"/>
    <property type="match status" value="2"/>
</dbReference>
<gene>
    <name evidence="1" type="ORF">NQ314_007719</name>
</gene>
<dbReference type="AlphaFoldDB" id="A0AAV8YJV3"/>
<name>A0AAV8YJV3_9CUCU</name>
<sequence length="242" mass="28140">MNINKLSRKLLLSRNINILRVKSTSSKTESSAEYCLKSVKNHDYENFICTLLLQNRSRSGAFAIRSFNVEVARVAEQVSRDTIGLMRLQFWEDTIEKCFSKDIRVVPKHPVAIELYKANSTSKLTKRSIPHARRLNFLSVPQDILIKNKVSQEEVIRAKGSERLNECTFEIASRAHQHLVKARSLIESIPKEGRTALLPAVPIHIYLDRLQKCDYNVFHRSLQDRSWKLLPQLWFTNFKNKY</sequence>
<evidence type="ECO:0000313" key="1">
    <source>
        <dbReference type="EMBL" id="KAJ8951179.1"/>
    </source>
</evidence>
<organism evidence="1 2">
    <name type="scientific">Rhamnusium bicolor</name>
    <dbReference type="NCBI Taxonomy" id="1586634"/>
    <lineage>
        <taxon>Eukaryota</taxon>
        <taxon>Metazoa</taxon>
        <taxon>Ecdysozoa</taxon>
        <taxon>Arthropoda</taxon>
        <taxon>Hexapoda</taxon>
        <taxon>Insecta</taxon>
        <taxon>Pterygota</taxon>
        <taxon>Neoptera</taxon>
        <taxon>Endopterygota</taxon>
        <taxon>Coleoptera</taxon>
        <taxon>Polyphaga</taxon>
        <taxon>Cucujiformia</taxon>
        <taxon>Chrysomeloidea</taxon>
        <taxon>Cerambycidae</taxon>
        <taxon>Lepturinae</taxon>
        <taxon>Rhagiini</taxon>
        <taxon>Rhamnusium</taxon>
    </lineage>
</organism>
<dbReference type="Proteomes" id="UP001162156">
    <property type="component" value="Unassembled WGS sequence"/>
</dbReference>
<protein>
    <recommendedName>
        <fullName evidence="3">NADH dehydrogenase (Ubiquinone) complex I, assembly factor 6</fullName>
    </recommendedName>
</protein>
<dbReference type="EMBL" id="JANEYF010002130">
    <property type="protein sequence ID" value="KAJ8951179.1"/>
    <property type="molecule type" value="Genomic_DNA"/>
</dbReference>
<reference evidence="1" key="1">
    <citation type="journal article" date="2023" name="Insect Mol. Biol.">
        <title>Genome sequencing provides insights into the evolution of gene families encoding plant cell wall-degrading enzymes in longhorned beetles.</title>
        <authorList>
            <person name="Shin N.R."/>
            <person name="Okamura Y."/>
            <person name="Kirsch R."/>
            <person name="Pauchet Y."/>
        </authorList>
    </citation>
    <scope>NUCLEOTIDE SEQUENCE</scope>
    <source>
        <strain evidence="1">RBIC_L_NR</strain>
    </source>
</reference>